<evidence type="ECO:0000259" key="1">
    <source>
        <dbReference type="PROSITE" id="PS50011"/>
    </source>
</evidence>
<dbReference type="SUPFAM" id="SSF56112">
    <property type="entry name" value="Protein kinase-like (PK-like)"/>
    <property type="match status" value="1"/>
</dbReference>
<evidence type="ECO:0000313" key="3">
    <source>
        <dbReference type="Proteomes" id="UP000636918"/>
    </source>
</evidence>
<dbReference type="InterPro" id="IPR011009">
    <property type="entry name" value="Kinase-like_dom_sf"/>
</dbReference>
<keyword evidence="3" id="KW-1185">Reference proteome</keyword>
<feature type="domain" description="Protein kinase" evidence="1">
    <location>
        <begin position="14"/>
        <end position="286"/>
    </location>
</feature>
<evidence type="ECO:0000313" key="2">
    <source>
        <dbReference type="EMBL" id="MBL0746436.1"/>
    </source>
</evidence>
<comment type="caution">
    <text evidence="2">The sequence shown here is derived from an EMBL/GenBank/DDBJ whole genome shotgun (WGS) entry which is preliminary data.</text>
</comment>
<proteinExistence type="predicted"/>
<dbReference type="RefSeq" id="WP_201932950.1">
    <property type="nucleotide sequence ID" value="NZ_JAERSG010000001.1"/>
</dbReference>
<sequence length="286" mass="30134">MSTDPLALMRTAGYDVTHELGRGMEGVVAALDDARVVKLWDRRPLDEVERLRTFYDAVEAGLGAAGAPIAVPRILEVAEADGLVLTVQRRLRGTSVGGARPEPVLDVLEALARVPAHPDLAVLPVPDGEPPFDPAVPFGESLAALVVRRAPLVDGLEDGAVEEMAAALRALTPVPARLVHGDLGPVHVLLEDGRVSGLLDFGYVSTVGDPAFDAAVAACLQDMFGPGAADATAGFDRLAVQRFGYEPEVLVLHRAAYGLVTASCLAGYPGRHLDWCLALVDTWAQS</sequence>
<organism evidence="2 3">
    <name type="scientific">Nocardioides baculatus</name>
    <dbReference type="NCBI Taxonomy" id="2801337"/>
    <lineage>
        <taxon>Bacteria</taxon>
        <taxon>Bacillati</taxon>
        <taxon>Actinomycetota</taxon>
        <taxon>Actinomycetes</taxon>
        <taxon>Propionibacteriales</taxon>
        <taxon>Nocardioidaceae</taxon>
        <taxon>Nocardioides</taxon>
    </lineage>
</organism>
<dbReference type="Proteomes" id="UP000636918">
    <property type="component" value="Unassembled WGS sequence"/>
</dbReference>
<dbReference type="InterPro" id="IPR002575">
    <property type="entry name" value="Aminoglycoside_PTrfase"/>
</dbReference>
<dbReference type="EMBL" id="JAERSG010000001">
    <property type="protein sequence ID" value="MBL0746436.1"/>
    <property type="molecule type" value="Genomic_DNA"/>
</dbReference>
<protein>
    <submittedName>
        <fullName evidence="2">Phosphotransferase</fullName>
    </submittedName>
</protein>
<dbReference type="PROSITE" id="PS50011">
    <property type="entry name" value="PROTEIN_KINASE_DOM"/>
    <property type="match status" value="1"/>
</dbReference>
<gene>
    <name evidence="2" type="ORF">JI751_02350</name>
</gene>
<name>A0ABS1L7B8_9ACTN</name>
<accession>A0ABS1L7B8</accession>
<reference evidence="2 3" key="1">
    <citation type="submission" date="2021-01" db="EMBL/GenBank/DDBJ databases">
        <title>Genome seq and assembly of Nocardiodes sp. G10.</title>
        <authorList>
            <person name="Chhetri G."/>
        </authorList>
    </citation>
    <scope>NUCLEOTIDE SEQUENCE [LARGE SCALE GENOMIC DNA]</scope>
    <source>
        <strain evidence="2 3">G10</strain>
    </source>
</reference>
<dbReference type="Pfam" id="PF01636">
    <property type="entry name" value="APH"/>
    <property type="match status" value="1"/>
</dbReference>
<dbReference type="Gene3D" id="3.90.1200.10">
    <property type="match status" value="1"/>
</dbReference>
<dbReference type="InterPro" id="IPR000719">
    <property type="entry name" value="Prot_kinase_dom"/>
</dbReference>